<sequence length="174" mass="18571">MSPTVCRGADNATEARRTHHGRTVARNVLCRKDARASVPLSALACAVGPRALSVGAPSVFHDRSQRETKGWTEMMLVDCQTCPVRDVHCADCMVTALTVMTAPTALTEMHLRPAPSGPHSEQGDVVTAPLDRAERRAVSAFLAAGLVSTATANALRAELDPVETASHHRTRRAV</sequence>
<evidence type="ECO:0000313" key="1">
    <source>
        <dbReference type="EMBL" id="GAA3703797.1"/>
    </source>
</evidence>
<keyword evidence="2" id="KW-1185">Reference proteome</keyword>
<dbReference type="EMBL" id="BAABDC010000002">
    <property type="protein sequence ID" value="GAA3703797.1"/>
    <property type="molecule type" value="Genomic_DNA"/>
</dbReference>
<name>A0ABP7DFY0_9MICO</name>
<protein>
    <submittedName>
        <fullName evidence="1">Uncharacterized protein</fullName>
    </submittedName>
</protein>
<proteinExistence type="predicted"/>
<dbReference type="Proteomes" id="UP001501468">
    <property type="component" value="Unassembled WGS sequence"/>
</dbReference>
<reference evidence="2" key="1">
    <citation type="journal article" date="2019" name="Int. J. Syst. Evol. Microbiol.">
        <title>The Global Catalogue of Microorganisms (GCM) 10K type strain sequencing project: providing services to taxonomists for standard genome sequencing and annotation.</title>
        <authorList>
            <consortium name="The Broad Institute Genomics Platform"/>
            <consortium name="The Broad Institute Genome Sequencing Center for Infectious Disease"/>
            <person name="Wu L."/>
            <person name="Ma J."/>
        </authorList>
    </citation>
    <scope>NUCLEOTIDE SEQUENCE [LARGE SCALE GENOMIC DNA]</scope>
    <source>
        <strain evidence="2">JCM 17125</strain>
    </source>
</reference>
<accession>A0ABP7DFY0</accession>
<comment type="caution">
    <text evidence="1">The sequence shown here is derived from an EMBL/GenBank/DDBJ whole genome shotgun (WGS) entry which is preliminary data.</text>
</comment>
<organism evidence="1 2">
    <name type="scientific">Terrabacter ginsenosidimutans</name>
    <dbReference type="NCBI Taxonomy" id="490575"/>
    <lineage>
        <taxon>Bacteria</taxon>
        <taxon>Bacillati</taxon>
        <taxon>Actinomycetota</taxon>
        <taxon>Actinomycetes</taxon>
        <taxon>Micrococcales</taxon>
        <taxon>Intrasporangiaceae</taxon>
        <taxon>Terrabacter</taxon>
    </lineage>
</organism>
<evidence type="ECO:0000313" key="2">
    <source>
        <dbReference type="Proteomes" id="UP001501468"/>
    </source>
</evidence>
<gene>
    <name evidence="1" type="ORF">GCM10022399_20600</name>
</gene>